<sequence length="121" mass="13358">MWNAPIVHKVASSLGAHAIRIQPPQFYSGAMTVHAARDDVQWPVTLPSPSRGMSMPFIRDNAPATAHHQNVLAISTRNSSPIRKYKESAVELSYLSRNPYMAAKQLSYAGTYRCIGELDSC</sequence>
<reference evidence="1" key="1">
    <citation type="submission" date="2020-08" db="EMBL/GenBank/DDBJ databases">
        <title>Multicomponent nature underlies the extraordinary mechanical properties of spider dragline silk.</title>
        <authorList>
            <person name="Kono N."/>
            <person name="Nakamura H."/>
            <person name="Mori M."/>
            <person name="Yoshida Y."/>
            <person name="Ohtoshi R."/>
            <person name="Malay A.D."/>
            <person name="Moran D.A.P."/>
            <person name="Tomita M."/>
            <person name="Numata K."/>
            <person name="Arakawa K."/>
        </authorList>
    </citation>
    <scope>NUCLEOTIDE SEQUENCE</scope>
</reference>
<gene>
    <name evidence="1" type="ORF">NPIL_633661</name>
</gene>
<evidence type="ECO:0000313" key="2">
    <source>
        <dbReference type="Proteomes" id="UP000887013"/>
    </source>
</evidence>
<protein>
    <submittedName>
        <fullName evidence="1">Uncharacterized protein</fullName>
    </submittedName>
</protein>
<dbReference type="Proteomes" id="UP000887013">
    <property type="component" value="Unassembled WGS sequence"/>
</dbReference>
<dbReference type="AlphaFoldDB" id="A0A8X6PIP2"/>
<evidence type="ECO:0000313" key="1">
    <source>
        <dbReference type="EMBL" id="GFT73383.1"/>
    </source>
</evidence>
<dbReference type="EMBL" id="BMAW01117080">
    <property type="protein sequence ID" value="GFT73383.1"/>
    <property type="molecule type" value="Genomic_DNA"/>
</dbReference>
<keyword evidence="2" id="KW-1185">Reference proteome</keyword>
<name>A0A8X6PIP2_NEPPI</name>
<comment type="caution">
    <text evidence="1">The sequence shown here is derived from an EMBL/GenBank/DDBJ whole genome shotgun (WGS) entry which is preliminary data.</text>
</comment>
<proteinExistence type="predicted"/>
<accession>A0A8X6PIP2</accession>
<organism evidence="1 2">
    <name type="scientific">Nephila pilipes</name>
    <name type="common">Giant wood spider</name>
    <name type="synonym">Nephila maculata</name>
    <dbReference type="NCBI Taxonomy" id="299642"/>
    <lineage>
        <taxon>Eukaryota</taxon>
        <taxon>Metazoa</taxon>
        <taxon>Ecdysozoa</taxon>
        <taxon>Arthropoda</taxon>
        <taxon>Chelicerata</taxon>
        <taxon>Arachnida</taxon>
        <taxon>Araneae</taxon>
        <taxon>Araneomorphae</taxon>
        <taxon>Entelegynae</taxon>
        <taxon>Araneoidea</taxon>
        <taxon>Nephilidae</taxon>
        <taxon>Nephila</taxon>
    </lineage>
</organism>